<dbReference type="PANTHER" id="PTHR33055">
    <property type="entry name" value="TRANSPOSASE FOR INSERTION SEQUENCE ELEMENT IS1111A"/>
    <property type="match status" value="1"/>
</dbReference>
<reference evidence="2" key="1">
    <citation type="submission" date="2020-02" db="EMBL/GenBank/DDBJ databases">
        <authorList>
            <person name="Meier V. D."/>
        </authorList>
    </citation>
    <scope>NUCLEOTIDE SEQUENCE</scope>
    <source>
        <strain evidence="2">AVDCRST_MAG94</strain>
    </source>
</reference>
<dbReference type="InterPro" id="IPR003346">
    <property type="entry name" value="Transposase_20"/>
</dbReference>
<dbReference type="Pfam" id="PF02371">
    <property type="entry name" value="Transposase_20"/>
    <property type="match status" value="1"/>
</dbReference>
<dbReference type="InterPro" id="IPR047650">
    <property type="entry name" value="Transpos_IS110"/>
</dbReference>
<evidence type="ECO:0000259" key="1">
    <source>
        <dbReference type="Pfam" id="PF02371"/>
    </source>
</evidence>
<dbReference type="GO" id="GO:0003677">
    <property type="term" value="F:DNA binding"/>
    <property type="evidence" value="ECO:0007669"/>
    <property type="project" value="InterPro"/>
</dbReference>
<feature type="domain" description="Transposase IS116/IS110/IS902 C-terminal" evidence="1">
    <location>
        <begin position="49"/>
        <end position="134"/>
    </location>
</feature>
<protein>
    <recommendedName>
        <fullName evidence="1">Transposase IS116/IS110/IS902 C-terminal domain-containing protein</fullName>
    </recommendedName>
</protein>
<proteinExistence type="predicted"/>
<gene>
    <name evidence="2" type="ORF">AVDCRST_MAG94-5560</name>
</gene>
<dbReference type="PANTHER" id="PTHR33055:SF15">
    <property type="entry name" value="TRANSPOSASE-RELATED"/>
    <property type="match status" value="1"/>
</dbReference>
<feature type="non-terminal residue" evidence="2">
    <location>
        <position position="201"/>
    </location>
</feature>
<evidence type="ECO:0000313" key="2">
    <source>
        <dbReference type="EMBL" id="CAA9394247.1"/>
    </source>
</evidence>
<name>A0A6J4NW70_9CYAN</name>
<dbReference type="GO" id="GO:0004803">
    <property type="term" value="F:transposase activity"/>
    <property type="evidence" value="ECO:0007669"/>
    <property type="project" value="InterPro"/>
</dbReference>
<accession>A0A6J4NW70</accession>
<dbReference type="EMBL" id="CADCTY010001911">
    <property type="protein sequence ID" value="CAA9394247.1"/>
    <property type="molecule type" value="Genomic_DNA"/>
</dbReference>
<sequence>MFSHHSQPCQITIVLPLAIVEVALAQLLGCSSTCPDGSERWFSWQQAMTLLDAIPGVARRSAELLLAEVGVDMGRFPSSAHLCKWAGICPGNYESARKQYSDKVPPSNRWLRGMLVQMANAAVCCKTSYFASVYRRLAARRGHKRAIVGVAHRLLIAVYHMLKQHQPYRDYRASDAGQYAQEQRLKRLQQQVERLGYQVQL</sequence>
<organism evidence="2">
    <name type="scientific">uncultured Leptolyngbya sp</name>
    <dbReference type="NCBI Taxonomy" id="332963"/>
    <lineage>
        <taxon>Bacteria</taxon>
        <taxon>Bacillati</taxon>
        <taxon>Cyanobacteriota</taxon>
        <taxon>Cyanophyceae</taxon>
        <taxon>Leptolyngbyales</taxon>
        <taxon>Leptolyngbyaceae</taxon>
        <taxon>Leptolyngbya group</taxon>
        <taxon>Leptolyngbya</taxon>
        <taxon>environmental samples</taxon>
    </lineage>
</organism>
<dbReference type="GO" id="GO:0006313">
    <property type="term" value="P:DNA transposition"/>
    <property type="evidence" value="ECO:0007669"/>
    <property type="project" value="InterPro"/>
</dbReference>
<dbReference type="AlphaFoldDB" id="A0A6J4NW70"/>